<name>A0ABU5HAL4_9BACT</name>
<evidence type="ECO:0000256" key="1">
    <source>
        <dbReference type="ARBA" id="ARBA00005791"/>
    </source>
</evidence>
<gene>
    <name evidence="9" type="ORF">SYV04_29215</name>
</gene>
<proteinExistence type="inferred from homology"/>
<dbReference type="InterPro" id="IPR012336">
    <property type="entry name" value="Thioredoxin-like_fold"/>
</dbReference>
<protein>
    <submittedName>
        <fullName evidence="9">Thioredoxin domain-containing protein</fullName>
    </submittedName>
</protein>
<sequence length="327" mass="35260">MFPPCWKRVVLLLATVSLTGLACTKNPEVAPADKAGAAPTPTAAPTTPAQPPAKAPAAAEGNPLAGIPGMDFSALPPTAQRELATVFSDEFCYCGCPHTLGACLKQHTGCRHAKRMARLSAMSVADGMPATEVIVSLSRYYATFRERRVELKVDPRMCMGDANAPVTLAEFSDFECPFCAKARPILEDFAKKNPQVRFCYLPFPLPGHANAIPAGQAALWARDQGKFWEMHDALFMNQQNLSPAALPALAEKIGLSGAKLQEVLKAGTYVQELESFKAMGRAANISGTPALFFNGRTYSLGLEPEQLAHSVEDEIEWRTHNNAWGAD</sequence>
<feature type="compositionally biased region" description="Low complexity" evidence="6">
    <location>
        <begin position="30"/>
        <end position="47"/>
    </location>
</feature>
<evidence type="ECO:0000313" key="9">
    <source>
        <dbReference type="EMBL" id="MDY7230510.1"/>
    </source>
</evidence>
<dbReference type="EMBL" id="JAXIVS010000011">
    <property type="protein sequence ID" value="MDY7230510.1"/>
    <property type="molecule type" value="Genomic_DNA"/>
</dbReference>
<evidence type="ECO:0000256" key="7">
    <source>
        <dbReference type="SAM" id="SignalP"/>
    </source>
</evidence>
<evidence type="ECO:0000256" key="2">
    <source>
        <dbReference type="ARBA" id="ARBA00022729"/>
    </source>
</evidence>
<dbReference type="InterPro" id="IPR013766">
    <property type="entry name" value="Thioredoxin_domain"/>
</dbReference>
<dbReference type="Gene3D" id="3.40.30.10">
    <property type="entry name" value="Glutaredoxin"/>
    <property type="match status" value="1"/>
</dbReference>
<feature type="chain" id="PRO_5045529715" evidence="7">
    <location>
        <begin position="23"/>
        <end position="327"/>
    </location>
</feature>
<evidence type="ECO:0000256" key="6">
    <source>
        <dbReference type="SAM" id="MobiDB-lite"/>
    </source>
</evidence>
<keyword evidence="4" id="KW-1015">Disulfide bond</keyword>
<feature type="domain" description="Thioredoxin" evidence="8">
    <location>
        <begin position="110"/>
        <end position="316"/>
    </location>
</feature>
<feature type="signal peptide" evidence="7">
    <location>
        <begin position="1"/>
        <end position="22"/>
    </location>
</feature>
<evidence type="ECO:0000256" key="5">
    <source>
        <dbReference type="ARBA" id="ARBA00023284"/>
    </source>
</evidence>
<feature type="region of interest" description="Disordered" evidence="6">
    <location>
        <begin position="29"/>
        <end position="60"/>
    </location>
</feature>
<reference evidence="9 10" key="1">
    <citation type="submission" date="2023-12" db="EMBL/GenBank/DDBJ databases">
        <title>the genome sequence of Hyalangium sp. s54d21.</title>
        <authorList>
            <person name="Zhang X."/>
        </authorList>
    </citation>
    <scope>NUCLEOTIDE SEQUENCE [LARGE SCALE GENOMIC DNA]</scope>
    <source>
        <strain evidence="10">s54d21</strain>
    </source>
</reference>
<organism evidence="9 10">
    <name type="scientific">Hyalangium rubrum</name>
    <dbReference type="NCBI Taxonomy" id="3103134"/>
    <lineage>
        <taxon>Bacteria</taxon>
        <taxon>Pseudomonadati</taxon>
        <taxon>Myxococcota</taxon>
        <taxon>Myxococcia</taxon>
        <taxon>Myxococcales</taxon>
        <taxon>Cystobacterineae</taxon>
        <taxon>Archangiaceae</taxon>
        <taxon>Hyalangium</taxon>
    </lineage>
</organism>
<keyword evidence="10" id="KW-1185">Reference proteome</keyword>
<dbReference type="Proteomes" id="UP001291309">
    <property type="component" value="Unassembled WGS sequence"/>
</dbReference>
<keyword evidence="3" id="KW-0560">Oxidoreductase</keyword>
<dbReference type="PANTHER" id="PTHR13887:SF14">
    <property type="entry name" value="DISULFIDE BOND FORMATION PROTEIN D"/>
    <property type="match status" value="1"/>
</dbReference>
<evidence type="ECO:0000256" key="4">
    <source>
        <dbReference type="ARBA" id="ARBA00023157"/>
    </source>
</evidence>
<evidence type="ECO:0000313" key="10">
    <source>
        <dbReference type="Proteomes" id="UP001291309"/>
    </source>
</evidence>
<dbReference type="PROSITE" id="PS51352">
    <property type="entry name" value="THIOREDOXIN_2"/>
    <property type="match status" value="1"/>
</dbReference>
<dbReference type="InterPro" id="IPR036249">
    <property type="entry name" value="Thioredoxin-like_sf"/>
</dbReference>
<dbReference type="PANTHER" id="PTHR13887">
    <property type="entry name" value="GLUTATHIONE S-TRANSFERASE KAPPA"/>
    <property type="match status" value="1"/>
</dbReference>
<accession>A0ABU5HAL4</accession>
<evidence type="ECO:0000259" key="8">
    <source>
        <dbReference type="PROSITE" id="PS51352"/>
    </source>
</evidence>
<dbReference type="PROSITE" id="PS51257">
    <property type="entry name" value="PROKAR_LIPOPROTEIN"/>
    <property type="match status" value="1"/>
</dbReference>
<evidence type="ECO:0000256" key="3">
    <source>
        <dbReference type="ARBA" id="ARBA00023002"/>
    </source>
</evidence>
<dbReference type="SUPFAM" id="SSF52833">
    <property type="entry name" value="Thioredoxin-like"/>
    <property type="match status" value="1"/>
</dbReference>
<keyword evidence="5" id="KW-0676">Redox-active center</keyword>
<comment type="similarity">
    <text evidence="1">Belongs to the thioredoxin family. DsbA subfamily.</text>
</comment>
<comment type="caution">
    <text evidence="9">The sequence shown here is derived from an EMBL/GenBank/DDBJ whole genome shotgun (WGS) entry which is preliminary data.</text>
</comment>
<dbReference type="Pfam" id="PF13462">
    <property type="entry name" value="Thioredoxin_4"/>
    <property type="match status" value="1"/>
</dbReference>
<dbReference type="RefSeq" id="WP_321549230.1">
    <property type="nucleotide sequence ID" value="NZ_JAXIVS010000011.1"/>
</dbReference>
<keyword evidence="2 7" id="KW-0732">Signal</keyword>